<dbReference type="Proteomes" id="UP001139028">
    <property type="component" value="Unassembled WGS sequence"/>
</dbReference>
<feature type="domain" description="Glycosyltransferase subfamily 4-like N-terminal" evidence="2">
    <location>
        <begin position="16"/>
        <end position="165"/>
    </location>
</feature>
<accession>A0A9X2ELZ2</accession>
<comment type="caution">
    <text evidence="3">The sequence shown here is derived from an EMBL/GenBank/DDBJ whole genome shotgun (WGS) entry which is preliminary data.</text>
</comment>
<keyword evidence="3" id="KW-0808">Transferase</keyword>
<feature type="domain" description="Glycosyl transferase family 1" evidence="1">
    <location>
        <begin position="199"/>
        <end position="339"/>
    </location>
</feature>
<sequence>MKVVQFLPALKPGVTATVALEFANELNRRGHESLVISAGGPLEARLRLHGSEHIEFPMARESVWSLRHVPRLRGLLKDLQPDIVHTHGRLPAFLAWRALRREPATHRPKLVPLVDQYFSRSYFNKGLAQGDGVIATSCGVAKQLKESLSSYHEKSIDIIYRGVNIREFDSEKPVASQWQLKLLNSYPQLEGKSWWLLPGEISSSGGQEAFLHMLAKAAEHRDDIHGVIVGEVAVNNLRYLQKLESMAQTLNLGGRVTFLGKRGDMRELYATSQLVFHLSGELDASGKFAREALVMGRPVIAYPDGCAGEILQQCFPEGLVGRGDINALVESSLSLMDKPGTASFFDLSYSAAAAKAIDFFQKILDNKRPD</sequence>
<evidence type="ECO:0000313" key="4">
    <source>
        <dbReference type="Proteomes" id="UP001139028"/>
    </source>
</evidence>
<dbReference type="Pfam" id="PF13439">
    <property type="entry name" value="Glyco_transf_4"/>
    <property type="match status" value="1"/>
</dbReference>
<dbReference type="EC" id="2.4.-.-" evidence="3"/>
<organism evidence="3 4">
    <name type="scientific">Microbulbifer okhotskensis</name>
    <dbReference type="NCBI Taxonomy" id="2926617"/>
    <lineage>
        <taxon>Bacteria</taxon>
        <taxon>Pseudomonadati</taxon>
        <taxon>Pseudomonadota</taxon>
        <taxon>Gammaproteobacteria</taxon>
        <taxon>Cellvibrionales</taxon>
        <taxon>Microbulbiferaceae</taxon>
        <taxon>Microbulbifer</taxon>
    </lineage>
</organism>
<dbReference type="InterPro" id="IPR050194">
    <property type="entry name" value="Glycosyltransferase_grp1"/>
</dbReference>
<dbReference type="GO" id="GO:0016757">
    <property type="term" value="F:glycosyltransferase activity"/>
    <property type="evidence" value="ECO:0007669"/>
    <property type="project" value="UniProtKB-KW"/>
</dbReference>
<keyword evidence="3" id="KW-0328">Glycosyltransferase</keyword>
<dbReference type="SUPFAM" id="SSF53756">
    <property type="entry name" value="UDP-Glycosyltransferase/glycogen phosphorylase"/>
    <property type="match status" value="1"/>
</dbReference>
<dbReference type="EMBL" id="JALBWM010000020">
    <property type="protein sequence ID" value="MCO1334089.1"/>
    <property type="molecule type" value="Genomic_DNA"/>
</dbReference>
<gene>
    <name evidence="3" type="ORF">MO867_07005</name>
</gene>
<dbReference type="AlphaFoldDB" id="A0A9X2ELZ2"/>
<protein>
    <submittedName>
        <fullName evidence="3">Glycosyltransferase</fullName>
        <ecNumber evidence="3">2.4.-.-</ecNumber>
    </submittedName>
</protein>
<evidence type="ECO:0000259" key="2">
    <source>
        <dbReference type="Pfam" id="PF13439"/>
    </source>
</evidence>
<dbReference type="RefSeq" id="WP_252465575.1">
    <property type="nucleotide sequence ID" value="NZ_JALBWM010000020.1"/>
</dbReference>
<dbReference type="PANTHER" id="PTHR45947:SF3">
    <property type="entry name" value="SULFOQUINOVOSYL TRANSFERASE SQD2"/>
    <property type="match status" value="1"/>
</dbReference>
<dbReference type="InterPro" id="IPR028098">
    <property type="entry name" value="Glyco_trans_4-like_N"/>
</dbReference>
<evidence type="ECO:0000313" key="3">
    <source>
        <dbReference type="EMBL" id="MCO1334089.1"/>
    </source>
</evidence>
<dbReference type="Gene3D" id="3.40.50.2000">
    <property type="entry name" value="Glycogen Phosphorylase B"/>
    <property type="match status" value="2"/>
</dbReference>
<dbReference type="Pfam" id="PF00534">
    <property type="entry name" value="Glycos_transf_1"/>
    <property type="match status" value="1"/>
</dbReference>
<dbReference type="InterPro" id="IPR001296">
    <property type="entry name" value="Glyco_trans_1"/>
</dbReference>
<keyword evidence="4" id="KW-1185">Reference proteome</keyword>
<dbReference type="PANTHER" id="PTHR45947">
    <property type="entry name" value="SULFOQUINOVOSYL TRANSFERASE SQD2"/>
    <property type="match status" value="1"/>
</dbReference>
<reference evidence="3" key="1">
    <citation type="journal article" date="2022" name="Arch. Microbiol.">
        <title>Microbulbifer okhotskensis sp. nov., isolated from a deep bottom sediment of the Okhotsk Sea.</title>
        <authorList>
            <person name="Romanenko L."/>
            <person name="Kurilenko V."/>
            <person name="Otstavnykh N."/>
            <person name="Velansky P."/>
            <person name="Isaeva M."/>
            <person name="Mikhailov V."/>
        </authorList>
    </citation>
    <scope>NUCLEOTIDE SEQUENCE</scope>
    <source>
        <strain evidence="3">OS29</strain>
    </source>
</reference>
<proteinExistence type="predicted"/>
<name>A0A9X2ELZ2_9GAMM</name>
<evidence type="ECO:0000259" key="1">
    <source>
        <dbReference type="Pfam" id="PF00534"/>
    </source>
</evidence>